<dbReference type="GO" id="GO:0043022">
    <property type="term" value="F:ribosome binding"/>
    <property type="evidence" value="ECO:0007669"/>
    <property type="project" value="TreeGrafter"/>
</dbReference>
<dbReference type="PANTHER" id="PTHR13333:SF5">
    <property type="entry name" value="M-AAA PROTEASE-INTERACTING PROTEIN 1, MITOCHONDRIAL"/>
    <property type="match status" value="1"/>
</dbReference>
<evidence type="ECO:0000256" key="1">
    <source>
        <dbReference type="SAM" id="MobiDB-lite"/>
    </source>
</evidence>
<dbReference type="AlphaFoldDB" id="A0AAW1U3T1"/>
<dbReference type="GO" id="GO:0032979">
    <property type="term" value="P:protein insertion into mitochondrial inner membrane from matrix"/>
    <property type="evidence" value="ECO:0007669"/>
    <property type="project" value="TreeGrafter"/>
</dbReference>
<gene>
    <name evidence="2" type="ORF">WA026_002406</name>
</gene>
<evidence type="ECO:0000313" key="3">
    <source>
        <dbReference type="Proteomes" id="UP001431783"/>
    </source>
</evidence>
<sequence length="271" mass="31246">MNYALSCIPKNKGILSKSINFLNNLSYHKECFCSLIFYSHFFKNYRYGVQSNRKTNYSTQSDNQNSEKSENQSNNDKLPPLMNFPKVIWPSLGKTIKNYILTTFIIKPYLDNDFNMAEVVLGSKKAVDVVSNKLSLGEIKTLDGLVASDIIPSLQARLSIMSLAQREQLSISERDIYFSFPYQVGIIFDDDDNSEQKRFVEITMVHHSLKGLSAMRARGEEIPMNIGLIPEYRDKISIANYRFIKEFKKGVESDWTINLMNHFRPSDEMDE</sequence>
<protein>
    <submittedName>
        <fullName evidence="2">Uncharacterized protein</fullName>
    </submittedName>
</protein>
<dbReference type="PANTHER" id="PTHR13333">
    <property type="entry name" value="M-AAA PROTEASE-INTERACTING PROTEIN 1, MITOCHONDRIAL"/>
    <property type="match status" value="1"/>
</dbReference>
<organism evidence="2 3">
    <name type="scientific">Henosepilachna vigintioctopunctata</name>
    <dbReference type="NCBI Taxonomy" id="420089"/>
    <lineage>
        <taxon>Eukaryota</taxon>
        <taxon>Metazoa</taxon>
        <taxon>Ecdysozoa</taxon>
        <taxon>Arthropoda</taxon>
        <taxon>Hexapoda</taxon>
        <taxon>Insecta</taxon>
        <taxon>Pterygota</taxon>
        <taxon>Neoptera</taxon>
        <taxon>Endopterygota</taxon>
        <taxon>Coleoptera</taxon>
        <taxon>Polyphaga</taxon>
        <taxon>Cucujiformia</taxon>
        <taxon>Coccinelloidea</taxon>
        <taxon>Coccinellidae</taxon>
        <taxon>Epilachninae</taxon>
        <taxon>Epilachnini</taxon>
        <taxon>Henosepilachna</taxon>
    </lineage>
</organism>
<comment type="caution">
    <text evidence="2">The sequence shown here is derived from an EMBL/GenBank/DDBJ whole genome shotgun (WGS) entry which is preliminary data.</text>
</comment>
<dbReference type="EMBL" id="JARQZJ010000031">
    <property type="protein sequence ID" value="KAK9874049.1"/>
    <property type="molecule type" value="Genomic_DNA"/>
</dbReference>
<evidence type="ECO:0000313" key="2">
    <source>
        <dbReference type="EMBL" id="KAK9874049.1"/>
    </source>
</evidence>
<proteinExistence type="predicted"/>
<dbReference type="Proteomes" id="UP001431783">
    <property type="component" value="Unassembled WGS sequence"/>
</dbReference>
<dbReference type="GO" id="GO:0005743">
    <property type="term" value="C:mitochondrial inner membrane"/>
    <property type="evidence" value="ECO:0007669"/>
    <property type="project" value="TreeGrafter"/>
</dbReference>
<accession>A0AAW1U3T1</accession>
<name>A0AAW1U3T1_9CUCU</name>
<feature type="region of interest" description="Disordered" evidence="1">
    <location>
        <begin position="55"/>
        <end position="78"/>
    </location>
</feature>
<keyword evidence="3" id="KW-1185">Reference proteome</keyword>
<reference evidence="2 3" key="1">
    <citation type="submission" date="2023-03" db="EMBL/GenBank/DDBJ databases">
        <title>Genome insight into feeding habits of ladybird beetles.</title>
        <authorList>
            <person name="Li H.-S."/>
            <person name="Huang Y.-H."/>
            <person name="Pang H."/>
        </authorList>
    </citation>
    <scope>NUCLEOTIDE SEQUENCE [LARGE SCALE GENOMIC DNA]</scope>
    <source>
        <strain evidence="2">SYSU_2023b</strain>
        <tissue evidence="2">Whole body</tissue>
    </source>
</reference>